<dbReference type="EMBL" id="BAABGX010000002">
    <property type="protein sequence ID" value="GAA4310576.1"/>
    <property type="molecule type" value="Genomic_DNA"/>
</dbReference>
<feature type="signal peptide" evidence="1">
    <location>
        <begin position="1"/>
        <end position="36"/>
    </location>
</feature>
<sequence>MVRAALLTTYLLISTDMKKLFIIAGASLLLSGNVFAQSKPAQSTTKPANTMTYKVKLGDGKDRQVQFTMYGSSVEIIGHNSDEVLIETNDYSAPPERAKGLKPLYNQVEDNTKLGLAVEKKNNVLSITKASRNQASYTIRVPKNAAIVYKEVNWTGGELTIKDMNGEIEAHLNNTDAAFTNVSGPVVANSTAGSLKVVFSALAQDKPSALSAVAADIDITLPANTKANYKLEAMQGEIYTDFDMEVKKTGKSDLPSIGGGGNISGKTNGGGVEMTVKSISSDIYIRKKK</sequence>
<proteinExistence type="predicted"/>
<evidence type="ECO:0000313" key="3">
    <source>
        <dbReference type="Proteomes" id="UP001501844"/>
    </source>
</evidence>
<keyword evidence="1" id="KW-0732">Signal</keyword>
<feature type="chain" id="PRO_5045038654" description="Adhesin domain-containing protein" evidence="1">
    <location>
        <begin position="37"/>
        <end position="289"/>
    </location>
</feature>
<evidence type="ECO:0000313" key="2">
    <source>
        <dbReference type="EMBL" id="GAA4310576.1"/>
    </source>
</evidence>
<accession>A0ABP8FTA0</accession>
<gene>
    <name evidence="2" type="ORF">GCM10023183_28670</name>
</gene>
<keyword evidence="3" id="KW-1185">Reference proteome</keyword>
<comment type="caution">
    <text evidence="2">The sequence shown here is derived from an EMBL/GenBank/DDBJ whole genome shotgun (WGS) entry which is preliminary data.</text>
</comment>
<protein>
    <recommendedName>
        <fullName evidence="4">Adhesin domain-containing protein</fullName>
    </recommendedName>
</protein>
<name>A0ABP8FTA0_9BACT</name>
<reference evidence="3" key="1">
    <citation type="journal article" date="2019" name="Int. J. Syst. Evol. Microbiol.">
        <title>The Global Catalogue of Microorganisms (GCM) 10K type strain sequencing project: providing services to taxonomists for standard genome sequencing and annotation.</title>
        <authorList>
            <consortium name="The Broad Institute Genomics Platform"/>
            <consortium name="The Broad Institute Genome Sequencing Center for Infectious Disease"/>
            <person name="Wu L."/>
            <person name="Ma J."/>
        </authorList>
    </citation>
    <scope>NUCLEOTIDE SEQUENCE [LARGE SCALE GENOMIC DNA]</scope>
    <source>
        <strain evidence="3">JCM 17917</strain>
    </source>
</reference>
<dbReference type="Proteomes" id="UP001501844">
    <property type="component" value="Unassembled WGS sequence"/>
</dbReference>
<evidence type="ECO:0000256" key="1">
    <source>
        <dbReference type="SAM" id="SignalP"/>
    </source>
</evidence>
<organism evidence="2 3">
    <name type="scientific">Nibribacter koreensis</name>
    <dbReference type="NCBI Taxonomy" id="1084519"/>
    <lineage>
        <taxon>Bacteria</taxon>
        <taxon>Pseudomonadati</taxon>
        <taxon>Bacteroidota</taxon>
        <taxon>Cytophagia</taxon>
        <taxon>Cytophagales</taxon>
        <taxon>Hymenobacteraceae</taxon>
        <taxon>Nibribacter</taxon>
    </lineage>
</organism>
<evidence type="ECO:0008006" key="4">
    <source>
        <dbReference type="Google" id="ProtNLM"/>
    </source>
</evidence>